<dbReference type="AlphaFoldDB" id="A0A9J7AZ93"/>
<reference evidence="1" key="1">
    <citation type="submission" date="2022-08" db="EMBL/GenBank/DDBJ databases">
        <title>Nisaea acidiphila sp. nov., isolated from a marine algal debris and emended description of the genus Nisaea Urios et al. 2008.</title>
        <authorList>
            <person name="Kwon K."/>
        </authorList>
    </citation>
    <scope>NUCLEOTIDE SEQUENCE</scope>
    <source>
        <strain evidence="1">MEBiC11861</strain>
    </source>
</reference>
<accession>A0A9J7AZ93</accession>
<sequence length="74" mass="8656">MPTIKQFADCRIVIYFDDHDPPHFHVITSDRREAIVRISDCEVLTGLAAREFAEAHAWAMANRELLLARWKEFN</sequence>
<name>A0A9J7AZ93_9PROT</name>
<evidence type="ECO:0000313" key="1">
    <source>
        <dbReference type="EMBL" id="UUX52098.1"/>
    </source>
</evidence>
<organism evidence="1 2">
    <name type="scientific">Nisaea acidiphila</name>
    <dbReference type="NCBI Taxonomy" id="1862145"/>
    <lineage>
        <taxon>Bacteria</taxon>
        <taxon>Pseudomonadati</taxon>
        <taxon>Pseudomonadota</taxon>
        <taxon>Alphaproteobacteria</taxon>
        <taxon>Rhodospirillales</taxon>
        <taxon>Thalassobaculaceae</taxon>
        <taxon>Nisaea</taxon>
    </lineage>
</organism>
<dbReference type="RefSeq" id="WP_257771967.1">
    <property type="nucleotide sequence ID" value="NZ_CP102480.1"/>
</dbReference>
<protein>
    <submittedName>
        <fullName evidence="1">DUF4160 domain-containing protein</fullName>
    </submittedName>
</protein>
<keyword evidence="2" id="KW-1185">Reference proteome</keyword>
<evidence type="ECO:0000313" key="2">
    <source>
        <dbReference type="Proteomes" id="UP001060336"/>
    </source>
</evidence>
<dbReference type="EMBL" id="CP102480">
    <property type="protein sequence ID" value="UUX52098.1"/>
    <property type="molecule type" value="Genomic_DNA"/>
</dbReference>
<proteinExistence type="predicted"/>
<dbReference type="KEGG" id="naci:NUH88_10425"/>
<dbReference type="InterPro" id="IPR025427">
    <property type="entry name" value="DUF4160"/>
</dbReference>
<dbReference type="Pfam" id="PF13711">
    <property type="entry name" value="DUF4160"/>
    <property type="match status" value="1"/>
</dbReference>
<dbReference type="Proteomes" id="UP001060336">
    <property type="component" value="Chromosome"/>
</dbReference>
<gene>
    <name evidence="1" type="ORF">NUH88_10425</name>
</gene>